<reference evidence="1" key="1">
    <citation type="submission" date="2020-05" db="EMBL/GenBank/DDBJ databases">
        <authorList>
            <person name="Chiriac C."/>
            <person name="Salcher M."/>
            <person name="Ghai R."/>
            <person name="Kavagutti S V."/>
        </authorList>
    </citation>
    <scope>NUCLEOTIDE SEQUENCE</scope>
</reference>
<protein>
    <submittedName>
        <fullName evidence="1">Unannotated protein</fullName>
    </submittedName>
</protein>
<accession>A0A6J7IDG1</accession>
<dbReference type="AlphaFoldDB" id="A0A6J7IDG1"/>
<organism evidence="1">
    <name type="scientific">freshwater metagenome</name>
    <dbReference type="NCBI Taxonomy" id="449393"/>
    <lineage>
        <taxon>unclassified sequences</taxon>
        <taxon>metagenomes</taxon>
        <taxon>ecological metagenomes</taxon>
    </lineage>
</organism>
<gene>
    <name evidence="1" type="ORF">UFOPK3772_00143</name>
</gene>
<dbReference type="EMBL" id="CAFBNE010000003">
    <property type="protein sequence ID" value="CAB4929228.1"/>
    <property type="molecule type" value="Genomic_DNA"/>
</dbReference>
<sequence>MQTHPAAKKTNESAGSPISLAYAALPSPA</sequence>
<evidence type="ECO:0000313" key="1">
    <source>
        <dbReference type="EMBL" id="CAB4929228.1"/>
    </source>
</evidence>
<name>A0A6J7IDG1_9ZZZZ</name>
<proteinExistence type="predicted"/>